<keyword evidence="1" id="KW-0812">Transmembrane</keyword>
<dbReference type="RefSeq" id="WP_231896971.1">
    <property type="nucleotide sequence ID" value="NZ_AP018165.1"/>
</dbReference>
<feature type="transmembrane region" description="Helical" evidence="1">
    <location>
        <begin position="219"/>
        <end position="243"/>
    </location>
</feature>
<organism evidence="2 3">
    <name type="scientific">[Mycobacterium] stephanolepidis</name>
    <dbReference type="NCBI Taxonomy" id="1520670"/>
    <lineage>
        <taxon>Bacteria</taxon>
        <taxon>Bacillati</taxon>
        <taxon>Actinomycetota</taxon>
        <taxon>Actinomycetes</taxon>
        <taxon>Mycobacteriales</taxon>
        <taxon>Mycobacteriaceae</taxon>
        <taxon>Mycobacteroides</taxon>
    </lineage>
</organism>
<evidence type="ECO:0000313" key="3">
    <source>
        <dbReference type="Proteomes" id="UP000217954"/>
    </source>
</evidence>
<feature type="transmembrane region" description="Helical" evidence="1">
    <location>
        <begin position="106"/>
        <end position="132"/>
    </location>
</feature>
<reference evidence="3" key="1">
    <citation type="journal article" date="2017" name="Genome Announc.">
        <title>Complete Genome Sequence of Mycobacterium stephanolepidis.</title>
        <authorList>
            <person name="Fukano H."/>
            <person name="Yoshida M."/>
            <person name="Katayama Y."/>
            <person name="Omatsu T."/>
            <person name="Mizutani T."/>
            <person name="Kurata O."/>
            <person name="Wada S."/>
            <person name="Hoshino Y."/>
        </authorList>
    </citation>
    <scope>NUCLEOTIDE SEQUENCE [LARGE SCALE GENOMIC DNA]</scope>
    <source>
        <strain evidence="3">NJB0901</strain>
    </source>
</reference>
<evidence type="ECO:0000313" key="2">
    <source>
        <dbReference type="EMBL" id="BAX95781.1"/>
    </source>
</evidence>
<keyword evidence="1" id="KW-1133">Transmembrane helix</keyword>
<evidence type="ECO:0008006" key="4">
    <source>
        <dbReference type="Google" id="ProtNLM"/>
    </source>
</evidence>
<dbReference type="AlphaFoldDB" id="A0A1Z4ES63"/>
<proteinExistence type="predicted"/>
<keyword evidence="1" id="KW-0472">Membrane</keyword>
<dbReference type="Proteomes" id="UP000217954">
    <property type="component" value="Chromosome"/>
</dbReference>
<feature type="transmembrane region" description="Helical" evidence="1">
    <location>
        <begin position="12"/>
        <end position="30"/>
    </location>
</feature>
<dbReference type="EMBL" id="AP018165">
    <property type="protein sequence ID" value="BAX95781.1"/>
    <property type="molecule type" value="Genomic_DNA"/>
</dbReference>
<feature type="transmembrane region" description="Helical" evidence="1">
    <location>
        <begin position="187"/>
        <end position="207"/>
    </location>
</feature>
<reference evidence="2 3" key="2">
    <citation type="journal article" date="2017" name="Int. J. Syst. Evol. Microbiol.">
        <title>Mycobacterium stephanolepidis sp. nov., a rapidly growing species related to Mycobacterium chelonae, isolated from marine teleost fish, Stephanolepis cirrhifer.</title>
        <authorList>
            <person name="Fukano H."/>
            <person name="Wada S."/>
            <person name="Kurata O."/>
            <person name="Katayama K."/>
            <person name="Fujiwara N."/>
            <person name="Hoshino Y."/>
        </authorList>
    </citation>
    <scope>NUCLEOTIDE SEQUENCE [LARGE SCALE GENOMIC DNA]</scope>
    <source>
        <strain evidence="2 3">NJB0901</strain>
    </source>
</reference>
<feature type="transmembrane region" description="Helical" evidence="1">
    <location>
        <begin position="152"/>
        <end position="175"/>
    </location>
</feature>
<keyword evidence="3" id="KW-1185">Reference proteome</keyword>
<evidence type="ECO:0000256" key="1">
    <source>
        <dbReference type="SAM" id="Phobius"/>
    </source>
</evidence>
<dbReference type="KEGG" id="mste:MSTE_00439"/>
<accession>A0A1Z4ES63</accession>
<sequence>MIDPSAWQVMQIVRIVFLLCFLPVLLYRIWRLWRYPASAPVIAITAFGVVMWFWLLLLSDFLWSVLPVQIRAASMAGWFVTTVAACVQIFVLGISGSVSPARMRRAWRVVLGVTAVVLVVVAVAVQHSQALLATEDLKELTNALLDGADSGAVVASLVSNGYLTATLVQLIWAGYRHADSTPVGTGLGLLAVASSFEVVCVFVGGIWRPLTGGHDVISARYGMVLQSVSGGVGITLMAVGFLWPPRSAAYSGAAPGATSAAAP</sequence>
<feature type="transmembrane region" description="Helical" evidence="1">
    <location>
        <begin position="75"/>
        <end position="94"/>
    </location>
</feature>
<gene>
    <name evidence="2" type="ORF">MSTE_00439</name>
</gene>
<feature type="transmembrane region" description="Helical" evidence="1">
    <location>
        <begin position="37"/>
        <end position="55"/>
    </location>
</feature>
<name>A0A1Z4ES63_9MYCO</name>
<protein>
    <recommendedName>
        <fullName evidence="4">Integral membrane protein</fullName>
    </recommendedName>
</protein>